<dbReference type="SMART" id="SM00990">
    <property type="entry name" value="VRR_NUC"/>
    <property type="match status" value="1"/>
</dbReference>
<dbReference type="EMBL" id="NGMM01000005">
    <property type="protein sequence ID" value="OTP13425.1"/>
    <property type="molecule type" value="Genomic_DNA"/>
</dbReference>
<keyword evidence="2" id="KW-0540">Nuclease</keyword>
<evidence type="ECO:0000313" key="5">
    <source>
        <dbReference type="EMBL" id="OTP13425.1"/>
    </source>
</evidence>
<name>A0A242K347_9ENTE</name>
<gene>
    <name evidence="6" type="ORF">A5888_001912</name>
    <name evidence="5" type="ORF">A5888_002903</name>
</gene>
<dbReference type="EMBL" id="CP147247">
    <property type="protein sequence ID" value="WYJ90184.1"/>
    <property type="molecule type" value="Genomic_DNA"/>
</dbReference>
<evidence type="ECO:0000256" key="1">
    <source>
        <dbReference type="ARBA" id="ARBA00001946"/>
    </source>
</evidence>
<dbReference type="InterPro" id="IPR011856">
    <property type="entry name" value="tRNA_endonuc-like_dom_sf"/>
</dbReference>
<evidence type="ECO:0000313" key="6">
    <source>
        <dbReference type="EMBL" id="WYJ90184.1"/>
    </source>
</evidence>
<evidence type="ECO:0000259" key="4">
    <source>
        <dbReference type="SMART" id="SM00990"/>
    </source>
</evidence>
<keyword evidence="7" id="KW-1185">Reference proteome</keyword>
<reference evidence="5" key="1">
    <citation type="submission" date="2017-05" db="EMBL/GenBank/DDBJ databases">
        <title>The Genome Sequence of Enterococcus sp. 9E7_DIV0242.</title>
        <authorList>
            <consortium name="The Broad Institute Genomics Platform"/>
            <consortium name="The Broad Institute Genomic Center for Infectious Diseases"/>
            <person name="Earl A."/>
            <person name="Manson A."/>
            <person name="Schwartman J."/>
            <person name="Gilmore M."/>
            <person name="Abouelleil A."/>
            <person name="Cao P."/>
            <person name="Chapman S."/>
            <person name="Cusick C."/>
            <person name="Shea T."/>
            <person name="Young S."/>
            <person name="Neafsey D."/>
            <person name="Nusbaum C."/>
            <person name="Birren B."/>
        </authorList>
    </citation>
    <scope>NUCLEOTIDE SEQUENCE [LARGE SCALE GENOMIC DNA]</scope>
    <source>
        <strain evidence="5">9E7_DIV0242</strain>
    </source>
</reference>
<reference evidence="6" key="3">
    <citation type="submission" date="2024-03" db="EMBL/GenBank/DDBJ databases">
        <title>The Genome Sequence of Enterococcus sp. DIV0242b.</title>
        <authorList>
            <consortium name="The Broad Institute Genomics Platform"/>
            <consortium name="The Broad Institute Microbial Omics Core"/>
            <consortium name="The Broad Institute Genomic Center for Infectious Diseases"/>
            <person name="Earl A."/>
            <person name="Manson A."/>
            <person name="Gilmore M."/>
            <person name="Schwartman J."/>
            <person name="Shea T."/>
            <person name="Abouelleil A."/>
            <person name="Cao P."/>
            <person name="Chapman S."/>
            <person name="Cusick C."/>
            <person name="Young S."/>
            <person name="Neafsey D."/>
            <person name="Nusbaum C."/>
            <person name="Birren B."/>
        </authorList>
    </citation>
    <scope>NUCLEOTIDE SEQUENCE</scope>
    <source>
        <strain evidence="6">9E7_DIV0242</strain>
    </source>
</reference>
<comment type="cofactor">
    <cofactor evidence="1">
        <name>Mg(2+)</name>
        <dbReference type="ChEBI" id="CHEBI:18420"/>
    </cofactor>
</comment>
<dbReference type="RefSeq" id="WP_249274509.1">
    <property type="nucleotide sequence ID" value="NZ_CP147247.1"/>
</dbReference>
<proteinExistence type="predicted"/>
<feature type="domain" description="VRR-NUC" evidence="4">
    <location>
        <begin position="2"/>
        <end position="83"/>
    </location>
</feature>
<dbReference type="Proteomes" id="UP000195141">
    <property type="component" value="Chromosome"/>
</dbReference>
<reference evidence="6" key="2">
    <citation type="submission" date="2017-05" db="EMBL/GenBank/DDBJ databases">
        <authorList>
            <consortium name="The Broad Institute Genomics Platform"/>
            <consortium name="The Broad Institute Genomic Center for Infectious Diseases"/>
            <person name="Earl A."/>
            <person name="Manson A."/>
            <person name="Schwartman J."/>
            <person name="Gilmore M."/>
            <person name="Abouelleil A."/>
            <person name="Cao P."/>
            <person name="Chapman S."/>
            <person name="Cusick C."/>
            <person name="Shea T."/>
            <person name="Young S."/>
            <person name="Neafsey D."/>
            <person name="Nusbaum C."/>
            <person name="Birren B."/>
        </authorList>
    </citation>
    <scope>NUCLEOTIDE SEQUENCE</scope>
    <source>
        <strain evidence="6">9E7_DIV0242</strain>
    </source>
</reference>
<evidence type="ECO:0000256" key="2">
    <source>
        <dbReference type="ARBA" id="ARBA00022722"/>
    </source>
</evidence>
<protein>
    <recommendedName>
        <fullName evidence="4">VRR-NUC domain-containing protein</fullName>
    </recommendedName>
</protein>
<dbReference type="GO" id="GO:0016788">
    <property type="term" value="F:hydrolase activity, acting on ester bonds"/>
    <property type="evidence" value="ECO:0007669"/>
    <property type="project" value="InterPro"/>
</dbReference>
<evidence type="ECO:0000256" key="3">
    <source>
        <dbReference type="ARBA" id="ARBA00022801"/>
    </source>
</evidence>
<keyword evidence="3" id="KW-0378">Hydrolase</keyword>
<dbReference type="Gene3D" id="3.40.1350.10">
    <property type="match status" value="1"/>
</dbReference>
<evidence type="ECO:0000313" key="7">
    <source>
        <dbReference type="Proteomes" id="UP000195141"/>
    </source>
</evidence>
<accession>A0A242K347</accession>
<dbReference type="InterPro" id="IPR014883">
    <property type="entry name" value="VRR_NUC"/>
</dbReference>
<organism evidence="5">
    <name type="scientific">Candidatus Enterococcus clewellii</name>
    <dbReference type="NCBI Taxonomy" id="1834193"/>
    <lineage>
        <taxon>Bacteria</taxon>
        <taxon>Bacillati</taxon>
        <taxon>Bacillota</taxon>
        <taxon>Bacilli</taxon>
        <taxon>Lactobacillales</taxon>
        <taxon>Enterococcaceae</taxon>
        <taxon>Enterococcus</taxon>
    </lineage>
</organism>
<dbReference type="GO" id="GO:0004518">
    <property type="term" value="F:nuclease activity"/>
    <property type="evidence" value="ECO:0007669"/>
    <property type="project" value="UniProtKB-KW"/>
</dbReference>
<sequence>MILEKDVESYFKKQIEKKGAWCPKWESPGTRGVPDRLVFLPEGRITVVEMKRPKGGVVSKSQKKIAEKLRDLGHSVWHCYSKEEADWLINTFEEMGWLQ</sequence>
<dbReference type="GO" id="GO:0003676">
    <property type="term" value="F:nucleic acid binding"/>
    <property type="evidence" value="ECO:0007669"/>
    <property type="project" value="InterPro"/>
</dbReference>
<dbReference type="Pfam" id="PF08774">
    <property type="entry name" value="VRR_NUC"/>
    <property type="match status" value="1"/>
</dbReference>
<dbReference type="AlphaFoldDB" id="A0A242K347"/>